<evidence type="ECO:0000259" key="3">
    <source>
        <dbReference type="PROSITE" id="PS51186"/>
    </source>
</evidence>
<gene>
    <name evidence="4" type="ORF">N1028_10975</name>
</gene>
<dbReference type="Gene3D" id="3.40.630.30">
    <property type="match status" value="1"/>
</dbReference>
<dbReference type="CDD" id="cd04301">
    <property type="entry name" value="NAT_SF"/>
    <property type="match status" value="1"/>
</dbReference>
<evidence type="ECO:0000313" key="5">
    <source>
        <dbReference type="Proteomes" id="UP001165587"/>
    </source>
</evidence>
<protein>
    <submittedName>
        <fullName evidence="4">GNAT family N-acetyltransferase</fullName>
    </submittedName>
</protein>
<evidence type="ECO:0000313" key="4">
    <source>
        <dbReference type="EMBL" id="MCS5726414.1"/>
    </source>
</evidence>
<evidence type="ECO:0000256" key="1">
    <source>
        <dbReference type="ARBA" id="ARBA00022679"/>
    </source>
</evidence>
<evidence type="ECO:0000256" key="2">
    <source>
        <dbReference type="ARBA" id="ARBA00023315"/>
    </source>
</evidence>
<dbReference type="InterPro" id="IPR050832">
    <property type="entry name" value="Bact_Acetyltransf"/>
</dbReference>
<feature type="domain" description="N-acetyltransferase" evidence="3">
    <location>
        <begin position="26"/>
        <end position="167"/>
    </location>
</feature>
<keyword evidence="2" id="KW-0012">Acyltransferase</keyword>
<dbReference type="Proteomes" id="UP001165587">
    <property type="component" value="Unassembled WGS sequence"/>
</dbReference>
<dbReference type="EMBL" id="JANLCK010000005">
    <property type="protein sequence ID" value="MCS5726414.1"/>
    <property type="molecule type" value="Genomic_DNA"/>
</dbReference>
<dbReference type="InterPro" id="IPR000182">
    <property type="entry name" value="GNAT_dom"/>
</dbReference>
<dbReference type="SUPFAM" id="SSF55729">
    <property type="entry name" value="Acyl-CoA N-acyltransferases (Nat)"/>
    <property type="match status" value="1"/>
</dbReference>
<reference evidence="4" key="1">
    <citation type="submission" date="2022-08" db="EMBL/GenBank/DDBJ databases">
        <authorList>
            <person name="Deng Y."/>
            <person name="Han X.-F."/>
            <person name="Zhang Y.-Q."/>
        </authorList>
    </citation>
    <scope>NUCLEOTIDE SEQUENCE</scope>
    <source>
        <strain evidence="4">CPCC 203407</strain>
    </source>
</reference>
<dbReference type="PROSITE" id="PS51186">
    <property type="entry name" value="GNAT"/>
    <property type="match status" value="1"/>
</dbReference>
<name>A0AA41XDY4_9MICO</name>
<dbReference type="InterPro" id="IPR016181">
    <property type="entry name" value="Acyl_CoA_acyltransferase"/>
</dbReference>
<dbReference type="PANTHER" id="PTHR43877:SF2">
    <property type="entry name" value="AMINOALKYLPHOSPHONATE N-ACETYLTRANSFERASE-RELATED"/>
    <property type="match status" value="1"/>
</dbReference>
<keyword evidence="1" id="KW-0808">Transferase</keyword>
<dbReference type="RefSeq" id="WP_259528557.1">
    <property type="nucleotide sequence ID" value="NZ_JANLCK010000005.1"/>
</dbReference>
<sequence length="169" mass="17944">MTGASGATLIAPWPGPPWGDDSAAFSGLLTAYHLQTEHEKGLGITTAADLPRRYRAEIDDPASTFARDVVLLAGDGASASPEGCVVLSGAAEVKRLWVEPSARGQGLATALVRAAVDSAVARGFTAVRLSVWEWRTSALALYERLGFAVVEPWDTRPGLICLRWDAPTR</sequence>
<dbReference type="PANTHER" id="PTHR43877">
    <property type="entry name" value="AMINOALKYLPHOSPHONATE N-ACETYLTRANSFERASE-RELATED-RELATED"/>
    <property type="match status" value="1"/>
</dbReference>
<keyword evidence="5" id="KW-1185">Reference proteome</keyword>
<dbReference type="AlphaFoldDB" id="A0AA41XDY4"/>
<accession>A0AA41XDY4</accession>
<proteinExistence type="predicted"/>
<comment type="caution">
    <text evidence="4">The sequence shown here is derived from an EMBL/GenBank/DDBJ whole genome shotgun (WGS) entry which is preliminary data.</text>
</comment>
<organism evidence="4 5">
    <name type="scientific">Herbiconiux oxytropis</name>
    <dbReference type="NCBI Taxonomy" id="2970915"/>
    <lineage>
        <taxon>Bacteria</taxon>
        <taxon>Bacillati</taxon>
        <taxon>Actinomycetota</taxon>
        <taxon>Actinomycetes</taxon>
        <taxon>Micrococcales</taxon>
        <taxon>Microbacteriaceae</taxon>
        <taxon>Herbiconiux</taxon>
    </lineage>
</organism>
<dbReference type="Pfam" id="PF00583">
    <property type="entry name" value="Acetyltransf_1"/>
    <property type="match status" value="1"/>
</dbReference>
<dbReference type="GO" id="GO:0016747">
    <property type="term" value="F:acyltransferase activity, transferring groups other than amino-acyl groups"/>
    <property type="evidence" value="ECO:0007669"/>
    <property type="project" value="InterPro"/>
</dbReference>